<protein>
    <submittedName>
        <fullName evidence="2">Uncharacterized protein</fullName>
    </submittedName>
</protein>
<accession>B9Y503</accession>
<keyword evidence="1" id="KW-0472">Membrane</keyword>
<dbReference type="AlphaFoldDB" id="B9Y503"/>
<gene>
    <name evidence="2" type="ORF">HOLDEFILI_00884</name>
</gene>
<reference evidence="2 3" key="1">
    <citation type="submission" date="2008-12" db="EMBL/GenBank/DDBJ databases">
        <authorList>
            <person name="Fulton L."/>
            <person name="Clifton S."/>
            <person name="Fulton B."/>
            <person name="Xu J."/>
            <person name="Minx P."/>
            <person name="Pepin K.H."/>
            <person name="Johnson M."/>
            <person name="Bhonagiri V."/>
            <person name="Nash W.E."/>
            <person name="Mardis E.R."/>
            <person name="Wilson R.K."/>
        </authorList>
    </citation>
    <scope>NUCLEOTIDE SEQUENCE [LARGE SCALE GENOMIC DNA]</scope>
    <source>
        <strain evidence="2 3">DSM 12042</strain>
    </source>
</reference>
<name>B9Y503_9FIRM</name>
<organism evidence="2 3">
    <name type="scientific">Holdemania filiformis DSM 12042</name>
    <dbReference type="NCBI Taxonomy" id="545696"/>
    <lineage>
        <taxon>Bacteria</taxon>
        <taxon>Bacillati</taxon>
        <taxon>Bacillota</taxon>
        <taxon>Erysipelotrichia</taxon>
        <taxon>Erysipelotrichales</taxon>
        <taxon>Erysipelotrichaceae</taxon>
        <taxon>Holdemania</taxon>
    </lineage>
</organism>
<evidence type="ECO:0000256" key="1">
    <source>
        <dbReference type="SAM" id="Phobius"/>
    </source>
</evidence>
<keyword evidence="1" id="KW-0812">Transmembrane</keyword>
<keyword evidence="1" id="KW-1133">Transmembrane helix</keyword>
<dbReference type="HOGENOM" id="CLU_2898083_0_0_9"/>
<proteinExistence type="predicted"/>
<comment type="caution">
    <text evidence="2">The sequence shown here is derived from an EMBL/GenBank/DDBJ whole genome shotgun (WGS) entry which is preliminary data.</text>
</comment>
<feature type="transmembrane region" description="Helical" evidence="1">
    <location>
        <begin position="34"/>
        <end position="57"/>
    </location>
</feature>
<dbReference type="EMBL" id="ACCF01000054">
    <property type="protein sequence ID" value="EEF68916.1"/>
    <property type="molecule type" value="Genomic_DNA"/>
</dbReference>
<evidence type="ECO:0000313" key="3">
    <source>
        <dbReference type="Proteomes" id="UP000005950"/>
    </source>
</evidence>
<dbReference type="Proteomes" id="UP000005950">
    <property type="component" value="Unassembled WGS sequence"/>
</dbReference>
<feature type="transmembrane region" description="Helical" evidence="1">
    <location>
        <begin position="7"/>
        <end position="28"/>
    </location>
</feature>
<dbReference type="RefSeq" id="WP_006058094.1">
    <property type="nucleotide sequence ID" value="NZ_GG657553.1"/>
</dbReference>
<evidence type="ECO:0000313" key="2">
    <source>
        <dbReference type="EMBL" id="EEF68916.1"/>
    </source>
</evidence>
<reference evidence="2 3" key="2">
    <citation type="submission" date="2009-02" db="EMBL/GenBank/DDBJ databases">
        <title>Draft genome sequence of Holdemania filiformis DSM 12042.</title>
        <authorList>
            <person name="Sudarsanam P."/>
            <person name="Ley R."/>
            <person name="Guruge J."/>
            <person name="Turnbaugh P.J."/>
            <person name="Mahowald M."/>
            <person name="Liep D."/>
            <person name="Gordon J."/>
        </authorList>
    </citation>
    <scope>NUCLEOTIDE SEQUENCE [LARGE SCALE GENOMIC DNA]</scope>
    <source>
        <strain evidence="2 3">DSM 12042</strain>
    </source>
</reference>
<sequence length="62" mass="7176">MKKRFEIILTFYAVLSYVLLVALIIYAVPDGQKANRLCGLMTIVHMLVLKICLIYIFKKTIK</sequence>